<feature type="region of interest" description="Disordered" evidence="1">
    <location>
        <begin position="1"/>
        <end position="20"/>
    </location>
</feature>
<dbReference type="AlphaFoldDB" id="A0A820SXE7"/>
<proteinExistence type="predicted"/>
<dbReference type="EMBL" id="CAJOBB010032319">
    <property type="protein sequence ID" value="CAF4456816.1"/>
    <property type="molecule type" value="Genomic_DNA"/>
</dbReference>
<organism evidence="2 3">
    <name type="scientific">Adineta steineri</name>
    <dbReference type="NCBI Taxonomy" id="433720"/>
    <lineage>
        <taxon>Eukaryota</taxon>
        <taxon>Metazoa</taxon>
        <taxon>Spiralia</taxon>
        <taxon>Gnathifera</taxon>
        <taxon>Rotifera</taxon>
        <taxon>Eurotatoria</taxon>
        <taxon>Bdelloidea</taxon>
        <taxon>Adinetida</taxon>
        <taxon>Adinetidae</taxon>
        <taxon>Adineta</taxon>
    </lineage>
</organism>
<name>A0A820SXE7_9BILA</name>
<reference evidence="2" key="1">
    <citation type="submission" date="2021-02" db="EMBL/GenBank/DDBJ databases">
        <authorList>
            <person name="Nowell W R."/>
        </authorList>
    </citation>
    <scope>NUCLEOTIDE SEQUENCE</scope>
</reference>
<dbReference type="Proteomes" id="UP000663868">
    <property type="component" value="Unassembled WGS sequence"/>
</dbReference>
<gene>
    <name evidence="2" type="ORF">KXQ929_LOCUS54272</name>
</gene>
<sequence>NLARQLSLPVDRQRSSTNQQRSGLASIAEITFDNELCTSFLNYASSHHLTYFQLGLS</sequence>
<evidence type="ECO:0000256" key="1">
    <source>
        <dbReference type="SAM" id="MobiDB-lite"/>
    </source>
</evidence>
<feature type="non-terminal residue" evidence="2">
    <location>
        <position position="57"/>
    </location>
</feature>
<comment type="caution">
    <text evidence="2">The sequence shown here is derived from an EMBL/GenBank/DDBJ whole genome shotgun (WGS) entry which is preliminary data.</text>
</comment>
<evidence type="ECO:0000313" key="3">
    <source>
        <dbReference type="Proteomes" id="UP000663868"/>
    </source>
</evidence>
<feature type="non-terminal residue" evidence="2">
    <location>
        <position position="1"/>
    </location>
</feature>
<protein>
    <submittedName>
        <fullName evidence="2">Uncharacterized protein</fullName>
    </submittedName>
</protein>
<evidence type="ECO:0000313" key="2">
    <source>
        <dbReference type="EMBL" id="CAF4456816.1"/>
    </source>
</evidence>
<accession>A0A820SXE7</accession>